<organism evidence="4 5">
    <name type="scientific">Nitrosomonas halophila</name>
    <dbReference type="NCBI Taxonomy" id="44576"/>
    <lineage>
        <taxon>Bacteria</taxon>
        <taxon>Pseudomonadati</taxon>
        <taxon>Pseudomonadota</taxon>
        <taxon>Betaproteobacteria</taxon>
        <taxon>Nitrosomonadales</taxon>
        <taxon>Nitrosomonadaceae</taxon>
        <taxon>Nitrosomonas</taxon>
    </lineage>
</organism>
<dbReference type="RefSeq" id="WP_218132749.1">
    <property type="nucleotide sequence ID" value="NZ_FNOY01000002.1"/>
</dbReference>
<evidence type="ECO:0000313" key="4">
    <source>
        <dbReference type="EMBL" id="SDX50147.1"/>
    </source>
</evidence>
<feature type="domain" description="Multidrug resistance protein MdtA-like barrel-sandwich hybrid" evidence="3">
    <location>
        <begin position="64"/>
        <end position="195"/>
    </location>
</feature>
<dbReference type="GO" id="GO:1990281">
    <property type="term" value="C:efflux pump complex"/>
    <property type="evidence" value="ECO:0007669"/>
    <property type="project" value="TreeGrafter"/>
</dbReference>
<evidence type="ECO:0000256" key="1">
    <source>
        <dbReference type="ARBA" id="ARBA00009477"/>
    </source>
</evidence>
<dbReference type="AlphaFoldDB" id="A0A1H3C7N2"/>
<gene>
    <name evidence="4" type="ORF">SAMN05421881_100294</name>
</gene>
<sequence length="348" mass="36940">MLNLTILLLLAMLMLGGCAQSDVDPLTQKQPPWVKTVALQPDGQPLRVYSGTVRARHEIPLAFQVGGRILARHVDAGQHVTAGQLLFSLDPRDLDQAARAAAAELAATDAALATAASELKRHRQLVARDFISLQALERFELAARDAASRRAAAQAHLAQARNARAYAELRAAQAGVLIEVSGEPGQVISPGEAVAMLAQAGEREIEVFLPDGSQPPATGHVHLANGDAVRLALREVAGAADPVSRSWRARYRVMGMEAGFPLGKVVQVALQDEASETGVLAVPLGALDERSDGARIWRVLEGRAQPVPVEVVALTAEQARIRADLPAGTRIIALGTHLLTPGMPVRAR</sequence>
<dbReference type="InterPro" id="IPR058625">
    <property type="entry name" value="MdtA-like_BSH"/>
</dbReference>
<accession>A0A1H3C7N2</accession>
<proteinExistence type="inferred from homology"/>
<evidence type="ECO:0000259" key="3">
    <source>
        <dbReference type="Pfam" id="PF25917"/>
    </source>
</evidence>
<dbReference type="Pfam" id="PF25917">
    <property type="entry name" value="BSH_RND"/>
    <property type="match status" value="1"/>
</dbReference>
<evidence type="ECO:0000256" key="2">
    <source>
        <dbReference type="SAM" id="SignalP"/>
    </source>
</evidence>
<feature type="chain" id="PRO_5011633223" evidence="2">
    <location>
        <begin position="20"/>
        <end position="348"/>
    </location>
</feature>
<name>A0A1H3C7N2_9PROT</name>
<dbReference type="Gene3D" id="1.10.287.470">
    <property type="entry name" value="Helix hairpin bin"/>
    <property type="match status" value="1"/>
</dbReference>
<dbReference type="Gene3D" id="2.40.50.100">
    <property type="match status" value="1"/>
</dbReference>
<dbReference type="Gene3D" id="2.40.420.20">
    <property type="match status" value="1"/>
</dbReference>
<dbReference type="Gene3D" id="2.40.30.170">
    <property type="match status" value="1"/>
</dbReference>
<comment type="similarity">
    <text evidence="1">Belongs to the membrane fusion protein (MFP) (TC 8.A.1) family.</text>
</comment>
<dbReference type="Proteomes" id="UP000198640">
    <property type="component" value="Unassembled WGS sequence"/>
</dbReference>
<dbReference type="STRING" id="44576.SAMN05421881_100294"/>
<dbReference type="PANTHER" id="PTHR30469:SF18">
    <property type="entry name" value="RESISTANCE-NODULATION-CELL DIVISION (RND) EFFLUX MEMBRANE FUSION PROTEIN-RELATED"/>
    <property type="match status" value="1"/>
</dbReference>
<dbReference type="NCBIfam" id="TIGR01730">
    <property type="entry name" value="RND_mfp"/>
    <property type="match status" value="1"/>
</dbReference>
<feature type="signal peptide" evidence="2">
    <location>
        <begin position="1"/>
        <end position="19"/>
    </location>
</feature>
<reference evidence="4 5" key="1">
    <citation type="submission" date="2016-10" db="EMBL/GenBank/DDBJ databases">
        <authorList>
            <person name="de Groot N.N."/>
        </authorList>
    </citation>
    <scope>NUCLEOTIDE SEQUENCE [LARGE SCALE GENOMIC DNA]</scope>
    <source>
        <strain evidence="4 5">Nm1</strain>
    </source>
</reference>
<dbReference type="GO" id="GO:0015562">
    <property type="term" value="F:efflux transmembrane transporter activity"/>
    <property type="evidence" value="ECO:0007669"/>
    <property type="project" value="TreeGrafter"/>
</dbReference>
<dbReference type="EMBL" id="FNOY01000002">
    <property type="protein sequence ID" value="SDX50147.1"/>
    <property type="molecule type" value="Genomic_DNA"/>
</dbReference>
<protein>
    <submittedName>
        <fullName evidence="4">RND family efflux transporter, MFP subunit</fullName>
    </submittedName>
</protein>
<evidence type="ECO:0000313" key="5">
    <source>
        <dbReference type="Proteomes" id="UP000198640"/>
    </source>
</evidence>
<keyword evidence="2" id="KW-0732">Signal</keyword>
<dbReference type="PANTHER" id="PTHR30469">
    <property type="entry name" value="MULTIDRUG RESISTANCE PROTEIN MDTA"/>
    <property type="match status" value="1"/>
</dbReference>
<dbReference type="InterPro" id="IPR006143">
    <property type="entry name" value="RND_pump_MFP"/>
</dbReference>
<dbReference type="SUPFAM" id="SSF111369">
    <property type="entry name" value="HlyD-like secretion proteins"/>
    <property type="match status" value="1"/>
</dbReference>
<keyword evidence="5" id="KW-1185">Reference proteome</keyword>